<gene>
    <name evidence="3" type="ORF">AC579_3661</name>
</gene>
<dbReference type="EMBL" id="LFZO01000078">
    <property type="protein sequence ID" value="KXT14651.1"/>
    <property type="molecule type" value="Genomic_DNA"/>
</dbReference>
<dbReference type="Proteomes" id="UP000073492">
    <property type="component" value="Unassembled WGS sequence"/>
</dbReference>
<feature type="transmembrane region" description="Helical" evidence="2">
    <location>
        <begin position="220"/>
        <end position="244"/>
    </location>
</feature>
<evidence type="ECO:0000256" key="1">
    <source>
        <dbReference type="SAM" id="MobiDB-lite"/>
    </source>
</evidence>
<feature type="transmembrane region" description="Helical" evidence="2">
    <location>
        <begin position="290"/>
        <end position="311"/>
    </location>
</feature>
<protein>
    <recommendedName>
        <fullName evidence="5">Low temperature requirement A</fullName>
    </recommendedName>
</protein>
<feature type="transmembrane region" description="Helical" evidence="2">
    <location>
        <begin position="486"/>
        <end position="505"/>
    </location>
</feature>
<keyword evidence="2" id="KW-0812">Transmembrane</keyword>
<feature type="transmembrane region" description="Helical" evidence="2">
    <location>
        <begin position="154"/>
        <end position="177"/>
    </location>
</feature>
<dbReference type="Pfam" id="PF06772">
    <property type="entry name" value="LtrA"/>
    <property type="match status" value="1"/>
</dbReference>
<accession>A0A139IIT5</accession>
<dbReference type="PANTHER" id="PTHR42101:SF1">
    <property type="entry name" value="LOW TEMPERATURE REQUIREMENT A"/>
    <property type="match status" value="1"/>
</dbReference>
<evidence type="ECO:0000313" key="3">
    <source>
        <dbReference type="EMBL" id="KXT14651.1"/>
    </source>
</evidence>
<keyword evidence="2" id="KW-1133">Transmembrane helix</keyword>
<name>A0A139IIT5_9PEZI</name>
<evidence type="ECO:0008006" key="5">
    <source>
        <dbReference type="Google" id="ProtNLM"/>
    </source>
</evidence>
<feature type="transmembrane region" description="Helical" evidence="2">
    <location>
        <begin position="189"/>
        <end position="208"/>
    </location>
</feature>
<organism evidence="3 4">
    <name type="scientific">Pseudocercospora musae</name>
    <dbReference type="NCBI Taxonomy" id="113226"/>
    <lineage>
        <taxon>Eukaryota</taxon>
        <taxon>Fungi</taxon>
        <taxon>Dikarya</taxon>
        <taxon>Ascomycota</taxon>
        <taxon>Pezizomycotina</taxon>
        <taxon>Dothideomycetes</taxon>
        <taxon>Dothideomycetidae</taxon>
        <taxon>Mycosphaerellales</taxon>
        <taxon>Mycosphaerellaceae</taxon>
        <taxon>Pseudocercospora</taxon>
    </lineage>
</organism>
<sequence>MDNETGLYRTPLSQHDAINHVPHGPAQEQPTRSTSTPRPPVQPHLDPKSHFHHSAELLYDLFFLGNLTTFTSIHTVNDIPTLKSYTSFFSLLWLTWYQISLYDARFSKTSIVERIFKALQLGAMMGFAACGPQFNNNDINNEYGDLIGGDPYRGVSLVLMATRLILVCQYLMTVVFLRKEKASRIPLATLAAIYGFAAIVYFGLFWSFKLDSKIVGNYSWVGFYVIGAFETILVTMLSSLWPVLGPKGGQVIQRMGLLTLVVLGEGAIGVARQCGLIMRSSALSLEGSVIGSIAAAVLALYCAYLIYFDWVKEQFVGSWRQQIWLLLHFPLHLLLALAVEGFTWCITWRAAIVKIRWLESEVEKWGKLFGSGSPEQEASISNGFLDDVQQITFNIVNDTLTTARSPELAMDAQASRNDMLGQVLILRNESSSMDARGEAVLKLLATDLNSIFTIAGFNKDPINMTDNVDVMQQRVKYLIDISFRTTFIYTFVSVGLIIICCTFMAMLSKHKKNVLNWLRLGLSLAIGIFLCIFVMLALGVPKDPNDVNTKLANRYTQFIQSPWILPIIALSLLFGKTPHLCCTALMFPGISAANNH</sequence>
<feature type="transmembrane region" description="Helical" evidence="2">
    <location>
        <begin position="517"/>
        <end position="538"/>
    </location>
</feature>
<evidence type="ECO:0000256" key="2">
    <source>
        <dbReference type="SAM" id="Phobius"/>
    </source>
</evidence>
<feature type="region of interest" description="Disordered" evidence="1">
    <location>
        <begin position="1"/>
        <end position="48"/>
    </location>
</feature>
<dbReference type="STRING" id="113226.A0A139IIT5"/>
<dbReference type="EMBL" id="LFZO01000078">
    <property type="protein sequence ID" value="KXT14652.1"/>
    <property type="molecule type" value="Genomic_DNA"/>
</dbReference>
<reference evidence="3 4" key="1">
    <citation type="submission" date="2015-07" db="EMBL/GenBank/DDBJ databases">
        <title>Comparative genomics of the Sigatoka disease complex on banana suggests a link between parallel evolutionary changes in Pseudocercospora fijiensis and Pseudocercospora eumusae and increased virulence on the banana host.</title>
        <authorList>
            <person name="Chang T.-C."/>
            <person name="Salvucci A."/>
            <person name="Crous P.W."/>
            <person name="Stergiopoulos I."/>
        </authorList>
    </citation>
    <scope>NUCLEOTIDE SEQUENCE [LARGE SCALE GENOMIC DNA]</scope>
    <source>
        <strain evidence="3 4">CBS 116634</strain>
    </source>
</reference>
<dbReference type="OrthoDB" id="191995at2759"/>
<dbReference type="AlphaFoldDB" id="A0A139IIT5"/>
<keyword evidence="4" id="KW-1185">Reference proteome</keyword>
<feature type="transmembrane region" description="Helical" evidence="2">
    <location>
        <begin position="323"/>
        <end position="344"/>
    </location>
</feature>
<feature type="transmembrane region" description="Helical" evidence="2">
    <location>
        <begin position="256"/>
        <end position="278"/>
    </location>
</feature>
<comment type="caution">
    <text evidence="3">The sequence shown here is derived from an EMBL/GenBank/DDBJ whole genome shotgun (WGS) entry which is preliminary data.</text>
</comment>
<dbReference type="InterPro" id="IPR010640">
    <property type="entry name" value="Low_temperature_requirement_A"/>
</dbReference>
<evidence type="ECO:0000313" key="4">
    <source>
        <dbReference type="Proteomes" id="UP000073492"/>
    </source>
</evidence>
<proteinExistence type="predicted"/>
<dbReference type="PANTHER" id="PTHR42101">
    <property type="entry name" value="CHROMOSOME 16, WHOLE GENOME SHOTGUN SEQUENCE"/>
    <property type="match status" value="1"/>
</dbReference>
<keyword evidence="2" id="KW-0472">Membrane</keyword>